<protein>
    <submittedName>
        <fullName evidence="1">Uncharacterized protein</fullName>
    </submittedName>
</protein>
<reference evidence="1 2" key="1">
    <citation type="journal article" date="2016" name="Genome Announc.">
        <title>Draft Genome Sequence of the Thermotolerant Cyanobacterium Desertifilum sp. IPPAS B-1220.</title>
        <authorList>
            <person name="Mironov K.S."/>
            <person name="Sinetova M.A."/>
            <person name="Bolatkhan K."/>
            <person name="Zayadan B.K."/>
            <person name="Ustinova V.V."/>
            <person name="Kupriyanova E.V."/>
            <person name="Skrypnik A.N."/>
            <person name="Gogoleva N.E."/>
            <person name="Gogolev Y.V."/>
            <person name="Los D.A."/>
        </authorList>
    </citation>
    <scope>NUCLEOTIDE SEQUENCE [LARGE SCALE GENOMIC DNA]</scope>
    <source>
        <strain evidence="1 2">IPPAS B-1220</strain>
    </source>
</reference>
<dbReference type="EMBL" id="CP182909">
    <property type="protein sequence ID" value="XPM66467.1"/>
    <property type="molecule type" value="Genomic_DNA"/>
</dbReference>
<name>A0ACD5H088_9CYAN</name>
<proteinExistence type="predicted"/>
<keyword evidence="2" id="KW-1185">Reference proteome</keyword>
<accession>A0ACD5H088</accession>
<evidence type="ECO:0000313" key="1">
    <source>
        <dbReference type="EMBL" id="XPM66467.1"/>
    </source>
</evidence>
<evidence type="ECO:0000313" key="2">
    <source>
        <dbReference type="Proteomes" id="UP000095472"/>
    </source>
</evidence>
<sequence length="179" mass="19900">MGEEGSWELGFGGRRELGVRIWGKKGSFLMTPYSTLFPTRNTGTKYATELEMSALSFPPPPHLPIPPPSFPLGTRNSELATLSPTSPSPHPPTPFPTQHSALYTQHSVPTQHSALYTQHSVPTQHSALYTQHLEKHSALYTQHSIKERLLEWGKLGEIEGFDQVEGESVLTERSRHCCA</sequence>
<gene>
    <name evidence="1" type="ORF">BH720_014835</name>
</gene>
<dbReference type="Proteomes" id="UP000095472">
    <property type="component" value="Chromosome"/>
</dbReference>
<organism evidence="1 2">
    <name type="scientific">Desertifilum tharense IPPAS B-1220</name>
    <dbReference type="NCBI Taxonomy" id="1781255"/>
    <lineage>
        <taxon>Bacteria</taxon>
        <taxon>Bacillati</taxon>
        <taxon>Cyanobacteriota</taxon>
        <taxon>Cyanophyceae</taxon>
        <taxon>Desertifilales</taxon>
        <taxon>Desertifilaceae</taxon>
        <taxon>Desertifilum</taxon>
    </lineage>
</organism>